<dbReference type="InterPro" id="IPR000182">
    <property type="entry name" value="GNAT_dom"/>
</dbReference>
<dbReference type="GO" id="GO:0016747">
    <property type="term" value="F:acyltransferase activity, transferring groups other than amino-acyl groups"/>
    <property type="evidence" value="ECO:0007669"/>
    <property type="project" value="InterPro"/>
</dbReference>
<keyword evidence="3" id="KW-0689">Ribosomal protein</keyword>
<evidence type="ECO:0000313" key="4">
    <source>
        <dbReference type="Proteomes" id="UP000198582"/>
    </source>
</evidence>
<feature type="region of interest" description="Disordered" evidence="1">
    <location>
        <begin position="79"/>
        <end position="107"/>
    </location>
</feature>
<dbReference type="SUPFAM" id="SSF55729">
    <property type="entry name" value="Acyl-CoA N-acyltransferases (Nat)"/>
    <property type="match status" value="1"/>
</dbReference>
<protein>
    <submittedName>
        <fullName evidence="3">Ribosomal protein S18 acetylase RimI</fullName>
    </submittedName>
</protein>
<gene>
    <name evidence="3" type="ORF">SAMN04489732_105401</name>
</gene>
<name>A0A1H8WQ19_9PSEU</name>
<proteinExistence type="predicted"/>
<dbReference type="AlphaFoldDB" id="A0A1H8WQ19"/>
<dbReference type="Proteomes" id="UP000198582">
    <property type="component" value="Unassembled WGS sequence"/>
</dbReference>
<keyword evidence="4" id="KW-1185">Reference proteome</keyword>
<reference evidence="3 4" key="1">
    <citation type="submission" date="2016-10" db="EMBL/GenBank/DDBJ databases">
        <authorList>
            <person name="de Groot N.N."/>
        </authorList>
    </citation>
    <scope>NUCLEOTIDE SEQUENCE [LARGE SCALE GENOMIC DNA]</scope>
    <source>
        <strain evidence="3 4">DSM 44993</strain>
    </source>
</reference>
<dbReference type="STRING" id="394193.SAMN04489732_105401"/>
<dbReference type="Pfam" id="PF00583">
    <property type="entry name" value="Acetyltransf_1"/>
    <property type="match status" value="1"/>
</dbReference>
<dbReference type="GO" id="GO:0005840">
    <property type="term" value="C:ribosome"/>
    <property type="evidence" value="ECO:0007669"/>
    <property type="project" value="UniProtKB-KW"/>
</dbReference>
<dbReference type="PROSITE" id="PS51186">
    <property type="entry name" value="GNAT"/>
    <property type="match status" value="1"/>
</dbReference>
<organism evidence="3 4">
    <name type="scientific">Amycolatopsis saalfeldensis</name>
    <dbReference type="NCBI Taxonomy" id="394193"/>
    <lineage>
        <taxon>Bacteria</taxon>
        <taxon>Bacillati</taxon>
        <taxon>Actinomycetota</taxon>
        <taxon>Actinomycetes</taxon>
        <taxon>Pseudonocardiales</taxon>
        <taxon>Pseudonocardiaceae</taxon>
        <taxon>Amycolatopsis</taxon>
    </lineage>
</organism>
<feature type="domain" description="N-acetyltransferase" evidence="2">
    <location>
        <begin position="97"/>
        <end position="248"/>
    </location>
</feature>
<dbReference type="InterPro" id="IPR016181">
    <property type="entry name" value="Acyl_CoA_acyltransferase"/>
</dbReference>
<accession>A0A1H8WQ19</accession>
<dbReference type="EMBL" id="FOEF01000005">
    <property type="protein sequence ID" value="SEP29709.1"/>
    <property type="molecule type" value="Genomic_DNA"/>
</dbReference>
<dbReference type="Gene3D" id="3.40.630.30">
    <property type="match status" value="1"/>
</dbReference>
<evidence type="ECO:0000256" key="1">
    <source>
        <dbReference type="SAM" id="MobiDB-lite"/>
    </source>
</evidence>
<evidence type="ECO:0000259" key="2">
    <source>
        <dbReference type="PROSITE" id="PS51186"/>
    </source>
</evidence>
<evidence type="ECO:0000313" key="3">
    <source>
        <dbReference type="EMBL" id="SEP29709.1"/>
    </source>
</evidence>
<sequence>MSRCGEIRLNAEGTPALSYDRREFAGKPWADRVAVLGPDAAAVMLREMPGWTATTPATLAGQLIEGGARLVRASHRMTRDLSANRPPSEWADLQPSPPLRPEPLDHPIEDLLPAWRAAYPPEHPDYRPEYDETDGLYNRFRSILATPTFGSPSPLSAVISDNGQVVAGLLVNLVEGPPPWGGPLITDLFRHPSHPGTGAVLLRRTLARAAADGYPAIGLVVTDANPARRLYERHGFEIFDSPVTVRIP</sequence>
<keyword evidence="3" id="KW-0687">Ribonucleoprotein</keyword>